<evidence type="ECO:0000259" key="1">
    <source>
        <dbReference type="Pfam" id="PF01170"/>
    </source>
</evidence>
<feature type="domain" description="Ribosomal RNA large subunit methyltransferase K/L-like methyltransferase" evidence="1">
    <location>
        <begin position="128"/>
        <end position="274"/>
    </location>
</feature>
<dbReference type="Proteomes" id="UP000027986">
    <property type="component" value="Chromosome"/>
</dbReference>
<dbReference type="KEGG" id="dni:HX89_09420"/>
<reference evidence="2 3" key="1">
    <citation type="submission" date="2014-07" db="EMBL/GenBank/DDBJ databases">
        <title>Genome Sequencing of Dermacoccus nishinomiyaensis.</title>
        <authorList>
            <person name="Hong K.W."/>
            <person name="Chan K.G."/>
        </authorList>
    </citation>
    <scope>NUCLEOTIDE SEQUENCE [LARGE SCALE GENOMIC DNA]</scope>
    <source>
        <strain evidence="2 3">M25</strain>
    </source>
</reference>
<gene>
    <name evidence="2" type="ORF">HX89_09420</name>
</gene>
<dbReference type="GO" id="GO:0016423">
    <property type="term" value="F:tRNA (guanine) methyltransferase activity"/>
    <property type="evidence" value="ECO:0007669"/>
    <property type="project" value="TreeGrafter"/>
</dbReference>
<dbReference type="InterPro" id="IPR000241">
    <property type="entry name" value="RlmKL-like_Mtase"/>
</dbReference>
<dbReference type="GO" id="GO:0030488">
    <property type="term" value="P:tRNA methylation"/>
    <property type="evidence" value="ECO:0007669"/>
    <property type="project" value="TreeGrafter"/>
</dbReference>
<dbReference type="SUPFAM" id="SSF53335">
    <property type="entry name" value="S-adenosyl-L-methionine-dependent methyltransferases"/>
    <property type="match status" value="1"/>
</dbReference>
<dbReference type="Gene3D" id="3.40.50.150">
    <property type="entry name" value="Vaccinia Virus protein VP39"/>
    <property type="match status" value="1"/>
</dbReference>
<dbReference type="PANTHER" id="PTHR14911:SF13">
    <property type="entry name" value="TRNA (GUANINE(6)-N2)-METHYLTRANSFERASE THUMP3"/>
    <property type="match status" value="1"/>
</dbReference>
<evidence type="ECO:0000313" key="2">
    <source>
        <dbReference type="EMBL" id="AIF41130.1"/>
    </source>
</evidence>
<dbReference type="HOGENOM" id="CLU_070253_0_0_11"/>
<accession>A0A075JH60</accession>
<proteinExistence type="predicted"/>
<organism evidence="2 3">
    <name type="scientific">Dermacoccus nishinomiyaensis</name>
    <dbReference type="NCBI Taxonomy" id="1274"/>
    <lineage>
        <taxon>Bacteria</taxon>
        <taxon>Bacillati</taxon>
        <taxon>Actinomycetota</taxon>
        <taxon>Actinomycetes</taxon>
        <taxon>Micrococcales</taxon>
        <taxon>Dermacoccaceae</taxon>
        <taxon>Dermacoccus</taxon>
    </lineage>
</organism>
<keyword evidence="3" id="KW-1185">Reference proteome</keyword>
<name>A0A075JH60_9MICO</name>
<dbReference type="InterPro" id="IPR029063">
    <property type="entry name" value="SAM-dependent_MTases_sf"/>
</dbReference>
<evidence type="ECO:0000313" key="3">
    <source>
        <dbReference type="Proteomes" id="UP000027986"/>
    </source>
</evidence>
<sequence length="346" mass="37542">MLLAPSSNRVYAGDAARLNAAEITLLAGALGIEASVEPVTVAGVDYLAVAGDDDRLDRVVSEASGAFALFGARDGLLSPTPLERRRLYTDDVVTIQKYQGKTNEQFTHLLLNVTAALSKRPAQLLDGTLHVLDPMCGRGTTLNTCLLRGLDITGIEVDKGDFEQYQAFITTWLRTHRLKHEIDATQIRRSGRTYGRALELETAPSKEDWKAGRTQQVTYLSMDTTKLPDVMRRASVDVVVTDLPYGVQHGSHGSNGERLARSPLRLLDRALPGWHDALRTGGTIGLAYNRHVAGPEAMAEALEAHGFTVVHGHGVDGPTQGHVAADAFRHRVDASIDRDIVVARKG</sequence>
<dbReference type="PANTHER" id="PTHR14911">
    <property type="entry name" value="THUMP DOMAIN-CONTAINING"/>
    <property type="match status" value="1"/>
</dbReference>
<dbReference type="eggNOG" id="COG0116">
    <property type="taxonomic scope" value="Bacteria"/>
</dbReference>
<protein>
    <recommendedName>
        <fullName evidence="1">Ribosomal RNA large subunit methyltransferase K/L-like methyltransferase domain-containing protein</fullName>
    </recommendedName>
</protein>
<dbReference type="Pfam" id="PF01170">
    <property type="entry name" value="UPF0020"/>
    <property type="match status" value="1"/>
</dbReference>
<dbReference type="AlphaFoldDB" id="A0A075JH60"/>
<dbReference type="EMBL" id="CP008889">
    <property type="protein sequence ID" value="AIF41130.1"/>
    <property type="molecule type" value="Genomic_DNA"/>
</dbReference>